<gene>
    <name evidence="4" type="ORF">ACFOWX_12735</name>
</gene>
<dbReference type="Pfam" id="PF00722">
    <property type="entry name" value="Glyco_hydro_16"/>
    <property type="match status" value="1"/>
</dbReference>
<evidence type="ECO:0000313" key="5">
    <source>
        <dbReference type="Proteomes" id="UP001595887"/>
    </source>
</evidence>
<organism evidence="4 5">
    <name type="scientific">Sphingorhabdus arenilitoris</name>
    <dbReference type="NCBI Taxonomy" id="1490041"/>
    <lineage>
        <taxon>Bacteria</taxon>
        <taxon>Pseudomonadati</taxon>
        <taxon>Pseudomonadota</taxon>
        <taxon>Alphaproteobacteria</taxon>
        <taxon>Sphingomonadales</taxon>
        <taxon>Sphingomonadaceae</taxon>
        <taxon>Sphingorhabdus</taxon>
    </lineage>
</organism>
<evidence type="ECO:0000256" key="1">
    <source>
        <dbReference type="ARBA" id="ARBA00006865"/>
    </source>
</evidence>
<dbReference type="Gene3D" id="2.60.120.200">
    <property type="match status" value="1"/>
</dbReference>
<dbReference type="CDD" id="cd00413">
    <property type="entry name" value="Glyco_hydrolase_16"/>
    <property type="match status" value="1"/>
</dbReference>
<dbReference type="SUPFAM" id="SSF49899">
    <property type="entry name" value="Concanavalin A-like lectins/glucanases"/>
    <property type="match status" value="1"/>
</dbReference>
<dbReference type="RefSeq" id="WP_381424692.1">
    <property type="nucleotide sequence ID" value="NZ_JBHSDH010000013.1"/>
</dbReference>
<accession>A0ABV8RIQ8</accession>
<feature type="chain" id="PRO_5047264100" evidence="2">
    <location>
        <begin position="23"/>
        <end position="239"/>
    </location>
</feature>
<dbReference type="Proteomes" id="UP001595887">
    <property type="component" value="Unassembled WGS sequence"/>
</dbReference>
<comment type="caution">
    <text evidence="4">The sequence shown here is derived from an EMBL/GenBank/DDBJ whole genome shotgun (WGS) entry which is preliminary data.</text>
</comment>
<dbReference type="InterPro" id="IPR000757">
    <property type="entry name" value="Beta-glucanase-like"/>
</dbReference>
<proteinExistence type="inferred from homology"/>
<evidence type="ECO:0000259" key="3">
    <source>
        <dbReference type="PROSITE" id="PS51762"/>
    </source>
</evidence>
<name>A0ABV8RIQ8_9SPHN</name>
<keyword evidence="4" id="KW-0378">Hydrolase</keyword>
<evidence type="ECO:0000313" key="4">
    <source>
        <dbReference type="EMBL" id="MFC4293282.1"/>
    </source>
</evidence>
<feature type="domain" description="GH16" evidence="3">
    <location>
        <begin position="30"/>
        <end position="239"/>
    </location>
</feature>
<comment type="similarity">
    <text evidence="1">Belongs to the glycosyl hydrolase 16 family.</text>
</comment>
<sequence length="239" mass="25853">MRISKKCVTAALVAMTTMSSTAFGQALLVDDFSGTGGPDSTKWTVSTQNNGSPFGCTFATSEVWKSGGNLILNVNPNTDKCAEVKSVKSDFKYGKYLVRVTPSTFAGGNTSFFLYTGTTGGATNHYEIDIEIINGGKTLHTNYFVKGSDNGGKNVKQFNLGAGLVQLGFEWRANTIRWFWVGSDGKENNYRTANVSISNNMNLFMNHWYSDNSASGVGFLGEHTGGGGQAKYDKVEVYK</sequence>
<dbReference type="PROSITE" id="PS51762">
    <property type="entry name" value="GH16_2"/>
    <property type="match status" value="1"/>
</dbReference>
<feature type="signal peptide" evidence="2">
    <location>
        <begin position="1"/>
        <end position="22"/>
    </location>
</feature>
<dbReference type="GO" id="GO:0016787">
    <property type="term" value="F:hydrolase activity"/>
    <property type="evidence" value="ECO:0007669"/>
    <property type="project" value="UniProtKB-KW"/>
</dbReference>
<keyword evidence="5" id="KW-1185">Reference proteome</keyword>
<keyword evidence="2" id="KW-0732">Signal</keyword>
<dbReference type="EMBL" id="JBHSDH010000013">
    <property type="protein sequence ID" value="MFC4293282.1"/>
    <property type="molecule type" value="Genomic_DNA"/>
</dbReference>
<dbReference type="InterPro" id="IPR013320">
    <property type="entry name" value="ConA-like_dom_sf"/>
</dbReference>
<protein>
    <submittedName>
        <fullName evidence="4">Glycoside hydrolase family 16 protein</fullName>
    </submittedName>
</protein>
<evidence type="ECO:0000256" key="2">
    <source>
        <dbReference type="SAM" id="SignalP"/>
    </source>
</evidence>
<reference evidence="5" key="1">
    <citation type="journal article" date="2019" name="Int. J. Syst. Evol. Microbiol.">
        <title>The Global Catalogue of Microorganisms (GCM) 10K type strain sequencing project: providing services to taxonomists for standard genome sequencing and annotation.</title>
        <authorList>
            <consortium name="The Broad Institute Genomics Platform"/>
            <consortium name="The Broad Institute Genome Sequencing Center for Infectious Disease"/>
            <person name="Wu L."/>
            <person name="Ma J."/>
        </authorList>
    </citation>
    <scope>NUCLEOTIDE SEQUENCE [LARGE SCALE GENOMIC DNA]</scope>
    <source>
        <strain evidence="5">CECT 8531</strain>
    </source>
</reference>